<gene>
    <name evidence="4" type="ORF">EI555_015464</name>
</gene>
<dbReference type="SUPFAM" id="SSF55159">
    <property type="entry name" value="eIF1-like"/>
    <property type="match status" value="1"/>
</dbReference>
<feature type="non-terminal residue" evidence="4">
    <location>
        <position position="1"/>
    </location>
</feature>
<dbReference type="PANTHER" id="PTHR34645">
    <property type="entry name" value="SIMILAR TO HYPOTHETICAL PROTEIN"/>
    <property type="match status" value="1"/>
</dbReference>
<dbReference type="GO" id="GO:0003743">
    <property type="term" value="F:translation initiation factor activity"/>
    <property type="evidence" value="ECO:0007669"/>
    <property type="project" value="InterPro"/>
</dbReference>
<sequence length="467" mass="54356">TNLIMIRNPNYTNFVCCAVCNKIIPPAPFGEIFKRIHEYKPFKTRFYTHKDILGDPRSNTKLDTDYPLRILYCGVYSLPTEYCEYMSDVAKCRQWLEKNFSNEFAKLTVENSPEREAGTRSEGQGTAGEEEEKKQKRGGRGQTKQKKKTTTEVIGEDEISIQGDFTDDISDVIQEKWPEVDDNSIEDHIGTDILNKGEQFQEAVLKERIAKAEADIWAKADERQREAVKKALEEANDMHKMKIQILKEEHQKDLQEMVSKTKIELHQNMEEELQREHLAAERRMVHRIQRIMMECHQEKVQAVEEARAQERHIAQEEIQAQGRKAMEELLRAGVTVMKDQKNSVSQLIKEKEHEMNVYYCMAQKQKQEEVQKVLQEAEKTHQATLGNVMDKLLNTQGELLSMAKQLEIMTNWKDFLEEELQETRVAFQKYINYTFPKLSPGHADFILPERKKIPSSLITQESQATLD</sequence>
<evidence type="ECO:0000256" key="2">
    <source>
        <dbReference type="SAM" id="MobiDB-lite"/>
    </source>
</evidence>
<feature type="compositionally biased region" description="Basic residues" evidence="2">
    <location>
        <begin position="135"/>
        <end position="148"/>
    </location>
</feature>
<dbReference type="InterPro" id="IPR048517">
    <property type="entry name" value="DENR_N"/>
</dbReference>
<dbReference type="Proteomes" id="UP000308365">
    <property type="component" value="Unassembled WGS sequence"/>
</dbReference>
<name>A0A4U1EHA2_MONMO</name>
<organism evidence="4 5">
    <name type="scientific">Monodon monoceros</name>
    <name type="common">Narwhal</name>
    <name type="synonym">Ceratodon monodon</name>
    <dbReference type="NCBI Taxonomy" id="40151"/>
    <lineage>
        <taxon>Eukaryota</taxon>
        <taxon>Metazoa</taxon>
        <taxon>Chordata</taxon>
        <taxon>Craniata</taxon>
        <taxon>Vertebrata</taxon>
        <taxon>Euteleostomi</taxon>
        <taxon>Mammalia</taxon>
        <taxon>Eutheria</taxon>
        <taxon>Laurasiatheria</taxon>
        <taxon>Artiodactyla</taxon>
        <taxon>Whippomorpha</taxon>
        <taxon>Cetacea</taxon>
        <taxon>Odontoceti</taxon>
        <taxon>Monodontidae</taxon>
        <taxon>Monodon</taxon>
    </lineage>
</organism>
<evidence type="ECO:0000259" key="3">
    <source>
        <dbReference type="Pfam" id="PF21023"/>
    </source>
</evidence>
<comment type="caution">
    <text evidence="4">The sequence shown here is derived from an EMBL/GenBank/DDBJ whole genome shotgun (WGS) entry which is preliminary data.</text>
</comment>
<feature type="coiled-coil region" evidence="1">
    <location>
        <begin position="218"/>
        <end position="283"/>
    </location>
</feature>
<evidence type="ECO:0000313" key="5">
    <source>
        <dbReference type="Proteomes" id="UP000308365"/>
    </source>
</evidence>
<evidence type="ECO:0000313" key="4">
    <source>
        <dbReference type="EMBL" id="TKC35634.1"/>
    </source>
</evidence>
<feature type="domain" description="DENR N-terminal" evidence="3">
    <location>
        <begin position="70"/>
        <end position="106"/>
    </location>
</feature>
<dbReference type="AlphaFoldDB" id="A0A4U1EHA2"/>
<dbReference type="InterPro" id="IPR038927">
    <property type="entry name" value="C6orf163"/>
</dbReference>
<feature type="region of interest" description="Disordered" evidence="2">
    <location>
        <begin position="109"/>
        <end position="153"/>
    </location>
</feature>
<dbReference type="InterPro" id="IPR036877">
    <property type="entry name" value="SUI1_dom_sf"/>
</dbReference>
<keyword evidence="1" id="KW-0175">Coiled coil</keyword>
<accession>A0A4U1EHA2</accession>
<reference evidence="5" key="1">
    <citation type="journal article" date="2019" name="IScience">
        <title>Narwhal Genome Reveals Long-Term Low Genetic Diversity despite Current Large Abundance Size.</title>
        <authorList>
            <person name="Westbury M.V."/>
            <person name="Petersen B."/>
            <person name="Garde E."/>
            <person name="Heide-Jorgensen M.P."/>
            <person name="Lorenzen E.D."/>
        </authorList>
    </citation>
    <scope>NUCLEOTIDE SEQUENCE [LARGE SCALE GENOMIC DNA]</scope>
</reference>
<dbReference type="PANTHER" id="PTHR34645:SF1">
    <property type="entry name" value="GENE 136-RELATED"/>
    <property type="match status" value="1"/>
</dbReference>
<evidence type="ECO:0000256" key="1">
    <source>
        <dbReference type="SAM" id="Coils"/>
    </source>
</evidence>
<proteinExistence type="predicted"/>
<dbReference type="EMBL" id="RWIC01001476">
    <property type="protein sequence ID" value="TKC35634.1"/>
    <property type="molecule type" value="Genomic_DNA"/>
</dbReference>
<dbReference type="Pfam" id="PF21023">
    <property type="entry name" value="DENR_N"/>
    <property type="match status" value="1"/>
</dbReference>
<protein>
    <recommendedName>
        <fullName evidence="3">DENR N-terminal domain-containing protein</fullName>
    </recommendedName>
</protein>